<dbReference type="InterPro" id="IPR017938">
    <property type="entry name" value="Riboflavin_synthase-like_b-brl"/>
</dbReference>
<dbReference type="Gene3D" id="2.40.30.10">
    <property type="entry name" value="Translation factors"/>
    <property type="match status" value="1"/>
</dbReference>
<dbReference type="Gene3D" id="3.40.50.80">
    <property type="entry name" value="Nucleotide-binding domain of ferredoxin-NADP reductase (FNR) module"/>
    <property type="match status" value="1"/>
</dbReference>
<dbReference type="Pfam" id="PF08021">
    <property type="entry name" value="FAD_binding_9"/>
    <property type="match status" value="1"/>
</dbReference>
<accession>A0A7K0EGY5</accession>
<dbReference type="InterPro" id="IPR013113">
    <property type="entry name" value="SIP_FAD-bd"/>
</dbReference>
<dbReference type="SUPFAM" id="SSF63380">
    <property type="entry name" value="Riboflavin synthase domain-like"/>
    <property type="match status" value="1"/>
</dbReference>
<evidence type="ECO:0000256" key="1">
    <source>
        <dbReference type="ARBA" id="ARBA00035644"/>
    </source>
</evidence>
<dbReference type="Proteomes" id="UP000441754">
    <property type="component" value="Unassembled WGS sequence"/>
</dbReference>
<dbReference type="InterPro" id="IPR039261">
    <property type="entry name" value="FNR_nucleotide-bd"/>
</dbReference>
<dbReference type="EMBL" id="WJXZ01000002">
    <property type="protein sequence ID" value="MRS61025.1"/>
    <property type="molecule type" value="Genomic_DNA"/>
</dbReference>
<organism evidence="3 4">
    <name type="scientific">Larkinella terrae</name>
    <dbReference type="NCBI Taxonomy" id="2025311"/>
    <lineage>
        <taxon>Bacteria</taxon>
        <taxon>Pseudomonadati</taxon>
        <taxon>Bacteroidota</taxon>
        <taxon>Cytophagia</taxon>
        <taxon>Cytophagales</taxon>
        <taxon>Spirosomataceae</taxon>
        <taxon>Larkinella</taxon>
    </lineage>
</organism>
<dbReference type="PANTHER" id="PTHR30157">
    <property type="entry name" value="FERRIC REDUCTASE, NADPH-DEPENDENT"/>
    <property type="match status" value="1"/>
</dbReference>
<comment type="similarity">
    <text evidence="1">Belongs to the SIP oxidoreductase family.</text>
</comment>
<dbReference type="RefSeq" id="WP_154174408.1">
    <property type="nucleotide sequence ID" value="NZ_WJXZ01000002.1"/>
</dbReference>
<gene>
    <name evidence="3" type="ORF">GJJ30_06930</name>
</gene>
<dbReference type="InterPro" id="IPR007037">
    <property type="entry name" value="SIP_rossman_dom"/>
</dbReference>
<dbReference type="PROSITE" id="PS51384">
    <property type="entry name" value="FAD_FR"/>
    <property type="match status" value="1"/>
</dbReference>
<name>A0A7K0EGY5_9BACT</name>
<keyword evidence="4" id="KW-1185">Reference proteome</keyword>
<dbReference type="OrthoDB" id="9814826at2"/>
<dbReference type="CDD" id="cd06193">
    <property type="entry name" value="siderophore_interacting"/>
    <property type="match status" value="1"/>
</dbReference>
<dbReference type="InterPro" id="IPR017927">
    <property type="entry name" value="FAD-bd_FR_type"/>
</dbReference>
<protein>
    <submittedName>
        <fullName evidence="3">Siderophore-interacting protein</fullName>
    </submittedName>
</protein>
<evidence type="ECO:0000313" key="3">
    <source>
        <dbReference type="EMBL" id="MRS61025.1"/>
    </source>
</evidence>
<sequence>MPKIPKMVADAMESVFKSLIHSVEVQEIDYIHPKFKKIVFAGDNLKGLKYRPGWEIEIRVSDTDFRHYTPSFFDSAEGICAVLIYLHGLGPGSDWADSLQPGNRVKMIGPGRKIELDTSHQNYVFLGDETTIGLFLELQRGLAPHQKMNGVIEVDACLGELPRMAGLRLDAAQRTKKPGEALLEWLDIKIDNLRQSFFYVSGHAQTIQQVRRYLKEQGVSSRQIITRPYWADGKRGL</sequence>
<evidence type="ECO:0000313" key="4">
    <source>
        <dbReference type="Proteomes" id="UP000441754"/>
    </source>
</evidence>
<dbReference type="Pfam" id="PF04954">
    <property type="entry name" value="SIP"/>
    <property type="match status" value="1"/>
</dbReference>
<dbReference type="InterPro" id="IPR039374">
    <property type="entry name" value="SIP_fam"/>
</dbReference>
<reference evidence="3 4" key="1">
    <citation type="journal article" date="2018" name="Antonie Van Leeuwenhoek">
        <title>Larkinella terrae sp. nov., isolated from soil on Jeju Island, South Korea.</title>
        <authorList>
            <person name="Ten L.N."/>
            <person name="Jeon J."/>
            <person name="Park S.J."/>
            <person name="Park S."/>
            <person name="Lee S.Y."/>
            <person name="Kim M.K."/>
            <person name="Jung H.Y."/>
        </authorList>
    </citation>
    <scope>NUCLEOTIDE SEQUENCE [LARGE SCALE GENOMIC DNA]</scope>
    <source>
        <strain evidence="3 4">KCTC 52001</strain>
    </source>
</reference>
<feature type="domain" description="FAD-binding FR-type" evidence="2">
    <location>
        <begin position="18"/>
        <end position="117"/>
    </location>
</feature>
<dbReference type="AlphaFoldDB" id="A0A7K0EGY5"/>
<dbReference type="GO" id="GO:0016491">
    <property type="term" value="F:oxidoreductase activity"/>
    <property type="evidence" value="ECO:0007669"/>
    <property type="project" value="InterPro"/>
</dbReference>
<evidence type="ECO:0000259" key="2">
    <source>
        <dbReference type="PROSITE" id="PS51384"/>
    </source>
</evidence>
<comment type="caution">
    <text evidence="3">The sequence shown here is derived from an EMBL/GenBank/DDBJ whole genome shotgun (WGS) entry which is preliminary data.</text>
</comment>
<proteinExistence type="inferred from homology"/>
<dbReference type="PANTHER" id="PTHR30157:SF0">
    <property type="entry name" value="NADPH-DEPENDENT FERRIC-CHELATE REDUCTASE"/>
    <property type="match status" value="1"/>
</dbReference>